<dbReference type="SUPFAM" id="SSF52402">
    <property type="entry name" value="Adenine nucleotide alpha hydrolases-like"/>
    <property type="match status" value="1"/>
</dbReference>
<dbReference type="EC" id="6.3.5.4" evidence="2"/>
<accession>A0A8J7U460</accession>
<gene>
    <name evidence="6" type="ORF">J3U88_17615</name>
</gene>
<evidence type="ECO:0000256" key="3">
    <source>
        <dbReference type="ARBA" id="ARBA00048741"/>
    </source>
</evidence>
<dbReference type="Gene3D" id="3.60.20.10">
    <property type="entry name" value="Glutamine Phosphoribosylpyrophosphate, subunit 1, domain 1"/>
    <property type="match status" value="1"/>
</dbReference>
<dbReference type="AlphaFoldDB" id="A0A8J7U460"/>
<evidence type="ECO:0000313" key="7">
    <source>
        <dbReference type="Proteomes" id="UP000664417"/>
    </source>
</evidence>
<evidence type="ECO:0000259" key="5">
    <source>
        <dbReference type="Pfam" id="PF13537"/>
    </source>
</evidence>
<dbReference type="InterPro" id="IPR051786">
    <property type="entry name" value="ASN_synthetase/amidase"/>
</dbReference>
<dbReference type="Proteomes" id="UP000664417">
    <property type="component" value="Unassembled WGS sequence"/>
</dbReference>
<reference evidence="6" key="1">
    <citation type="submission" date="2021-03" db="EMBL/GenBank/DDBJ databases">
        <authorList>
            <person name="Wang G."/>
        </authorList>
    </citation>
    <scope>NUCLEOTIDE SEQUENCE</scope>
    <source>
        <strain evidence="6">KCTC 12899</strain>
    </source>
</reference>
<dbReference type="InterPro" id="IPR029055">
    <property type="entry name" value="Ntn_hydrolases_N"/>
</dbReference>
<dbReference type="GO" id="GO:0004066">
    <property type="term" value="F:asparagine synthase (glutamine-hydrolyzing) activity"/>
    <property type="evidence" value="ECO:0007669"/>
    <property type="project" value="UniProtKB-EC"/>
</dbReference>
<dbReference type="PANTHER" id="PTHR43284:SF1">
    <property type="entry name" value="ASPARAGINE SYNTHETASE"/>
    <property type="match status" value="1"/>
</dbReference>
<evidence type="ECO:0000259" key="4">
    <source>
        <dbReference type="Pfam" id="PF00733"/>
    </source>
</evidence>
<dbReference type="Gene3D" id="3.40.50.620">
    <property type="entry name" value="HUPs"/>
    <property type="match status" value="1"/>
</dbReference>
<comment type="caution">
    <text evidence="6">The sequence shown here is derived from an EMBL/GenBank/DDBJ whole genome shotgun (WGS) entry which is preliminary data.</text>
</comment>
<dbReference type="Pfam" id="PF00733">
    <property type="entry name" value="Asn_synthase"/>
    <property type="match status" value="2"/>
</dbReference>
<keyword evidence="7" id="KW-1185">Reference proteome</keyword>
<evidence type="ECO:0000313" key="6">
    <source>
        <dbReference type="EMBL" id="MBO1320297.1"/>
    </source>
</evidence>
<dbReference type="InterPro" id="IPR014729">
    <property type="entry name" value="Rossmann-like_a/b/a_fold"/>
</dbReference>
<dbReference type="RefSeq" id="WP_207860251.1">
    <property type="nucleotide sequence ID" value="NZ_JAFREP010000016.1"/>
</dbReference>
<dbReference type="InterPro" id="IPR017932">
    <property type="entry name" value="GATase_2_dom"/>
</dbReference>
<dbReference type="Pfam" id="PF13537">
    <property type="entry name" value="GATase_7"/>
    <property type="match status" value="1"/>
</dbReference>
<feature type="domain" description="Glutamine amidotransferase type-2" evidence="5">
    <location>
        <begin position="70"/>
        <end position="148"/>
    </location>
</feature>
<evidence type="ECO:0000256" key="2">
    <source>
        <dbReference type="ARBA" id="ARBA00012737"/>
    </source>
</evidence>
<sequence>MFVGVLAKKADYRADHLLRLMLAGSAVPATTSFHEGDFAAALNPVGRIDAFQDDAGVVVLGSLLPTRRADLSAACRLPETTSAMGLVAAAYRRWGPSFVEHLAGEFALILWDPARRRLILARDRLGLHQLYVVETTDLVAVAFQPQPLFALPGVTWALDEAFFADHLALLLPPGDQTFYRDVRRLGAAEVKIFEEGRVQTRVYWEPNREPLNPLTREEAHEAFRELLQRAVVTRLDPAGVTAVFLSGGLDSTAITAAALASSDRPVLGLCSVPPETFRYRDAPGWEPEERRYVTALKNRYPRLDLHCEVTERLHPFAGLDAYFEAVPLPPHTPNNRPWMAALLQRAQTAGAGTVMVGQLGNLAMTFDGQGYVPDLVFQRRWGALWGEYRNRIGSRRAWLKSELVWPLMPHRARQWFRRVKHGQVFSPLGFSAVDPDLARRVDLENRYRDQMKLAARDWGVYDPEWVWYGLRLYAANVSTVWAPLAYQQGAAFCDPSADVDLVNFCLRLPLSYHQRAGRKRLLVREAMAELLPAEIVQRQKRGRQSPHLLSYCRSIYEELCAAYQRYARLEVTAGWIDWPRVGAALPRLAGDQAGFGDVLFVLRALTAAAFLEWHQERAGVAETVN</sequence>
<dbReference type="GO" id="GO:0006529">
    <property type="term" value="P:asparagine biosynthetic process"/>
    <property type="evidence" value="ECO:0007669"/>
    <property type="project" value="InterPro"/>
</dbReference>
<organism evidence="6 7">
    <name type="scientific">Acanthopleuribacter pedis</name>
    <dbReference type="NCBI Taxonomy" id="442870"/>
    <lineage>
        <taxon>Bacteria</taxon>
        <taxon>Pseudomonadati</taxon>
        <taxon>Acidobacteriota</taxon>
        <taxon>Holophagae</taxon>
        <taxon>Acanthopleuribacterales</taxon>
        <taxon>Acanthopleuribacteraceae</taxon>
        <taxon>Acanthopleuribacter</taxon>
    </lineage>
</organism>
<dbReference type="PANTHER" id="PTHR43284">
    <property type="entry name" value="ASPARAGINE SYNTHETASE (GLUTAMINE-HYDROLYZING)"/>
    <property type="match status" value="1"/>
</dbReference>
<proteinExistence type="predicted"/>
<dbReference type="InterPro" id="IPR001962">
    <property type="entry name" value="Asn_synthase"/>
</dbReference>
<name>A0A8J7U460_9BACT</name>
<comment type="pathway">
    <text evidence="1">Amino-acid biosynthesis; L-asparagine biosynthesis; L-asparagine from L-aspartate (L-Gln route): step 1/1.</text>
</comment>
<evidence type="ECO:0000256" key="1">
    <source>
        <dbReference type="ARBA" id="ARBA00005187"/>
    </source>
</evidence>
<protein>
    <recommendedName>
        <fullName evidence="2">asparagine synthase (glutamine-hydrolyzing)</fullName>
        <ecNumber evidence="2">6.3.5.4</ecNumber>
    </recommendedName>
</protein>
<feature type="domain" description="Asparagine synthetase" evidence="4">
    <location>
        <begin position="223"/>
        <end position="266"/>
    </location>
</feature>
<dbReference type="EMBL" id="JAFREP010000016">
    <property type="protein sequence ID" value="MBO1320297.1"/>
    <property type="molecule type" value="Genomic_DNA"/>
</dbReference>
<feature type="domain" description="Asparagine synthetase" evidence="4">
    <location>
        <begin position="495"/>
        <end position="614"/>
    </location>
</feature>
<comment type="catalytic activity">
    <reaction evidence="3">
        <text>L-aspartate + L-glutamine + ATP + H2O = L-asparagine + L-glutamate + AMP + diphosphate + H(+)</text>
        <dbReference type="Rhea" id="RHEA:12228"/>
        <dbReference type="ChEBI" id="CHEBI:15377"/>
        <dbReference type="ChEBI" id="CHEBI:15378"/>
        <dbReference type="ChEBI" id="CHEBI:29985"/>
        <dbReference type="ChEBI" id="CHEBI:29991"/>
        <dbReference type="ChEBI" id="CHEBI:30616"/>
        <dbReference type="ChEBI" id="CHEBI:33019"/>
        <dbReference type="ChEBI" id="CHEBI:58048"/>
        <dbReference type="ChEBI" id="CHEBI:58359"/>
        <dbReference type="ChEBI" id="CHEBI:456215"/>
        <dbReference type="EC" id="6.3.5.4"/>
    </reaction>
</comment>
<dbReference type="SUPFAM" id="SSF56235">
    <property type="entry name" value="N-terminal nucleophile aminohydrolases (Ntn hydrolases)"/>
    <property type="match status" value="1"/>
</dbReference>